<proteinExistence type="predicted"/>
<protein>
    <recommendedName>
        <fullName evidence="3">Transposase IS204/IS1001/IS1096/IS1165 zinc-finger domain-containing protein</fullName>
    </recommendedName>
</protein>
<dbReference type="RefSeq" id="WP_063720154.1">
    <property type="nucleotide sequence ID" value="NZ_LWMU01000045.1"/>
</dbReference>
<keyword evidence="2" id="KW-1185">Reference proteome</keyword>
<dbReference type="OrthoDB" id="79345at2157"/>
<evidence type="ECO:0008006" key="3">
    <source>
        <dbReference type="Google" id="ProtNLM"/>
    </source>
</evidence>
<reference evidence="2" key="1">
    <citation type="journal article" date="2016" name="Genome Announc.">
        <title>Draft Genome Sequences of Methanobrevibacter curvatus DSM11111, Methanobrevibacter cuticularis DSM11139, Methanobrevibacter filiformis DSM11501, and Methanobrevibacter oralis DSM7256.</title>
        <authorList>
            <person name="Poehlein A."/>
            <person name="Seedorf H."/>
        </authorList>
    </citation>
    <scope>NUCLEOTIDE SEQUENCE [LARGE SCALE GENOMIC DNA]</scope>
    <source>
        <strain evidence="2">DSM 7256 / JCM 30027 / ZR</strain>
    </source>
</reference>
<dbReference type="PATRIC" id="fig|66851.6.peg.427"/>
<organism evidence="1 2">
    <name type="scientific">Methanobrevibacter oralis</name>
    <dbReference type="NCBI Taxonomy" id="66851"/>
    <lineage>
        <taxon>Archaea</taxon>
        <taxon>Methanobacteriati</taxon>
        <taxon>Methanobacteriota</taxon>
        <taxon>Methanomada group</taxon>
        <taxon>Methanobacteria</taxon>
        <taxon>Methanobacteriales</taxon>
        <taxon>Methanobacteriaceae</taxon>
        <taxon>Methanobrevibacter</taxon>
    </lineage>
</organism>
<dbReference type="EMBL" id="LWMU01000045">
    <property type="protein sequence ID" value="KZX13796.1"/>
    <property type="molecule type" value="Genomic_DNA"/>
</dbReference>
<evidence type="ECO:0000313" key="2">
    <source>
        <dbReference type="Proteomes" id="UP000077428"/>
    </source>
</evidence>
<dbReference type="AlphaFoldDB" id="A0A166BTE3"/>
<name>A0A166BTE3_METOA</name>
<accession>A0A166BTE3</accession>
<gene>
    <name evidence="1" type="ORF">MBORA_03720</name>
</gene>
<comment type="caution">
    <text evidence="1">The sequence shown here is derived from an EMBL/GenBank/DDBJ whole genome shotgun (WGS) entry which is preliminary data.</text>
</comment>
<dbReference type="Proteomes" id="UP000077428">
    <property type="component" value="Unassembled WGS sequence"/>
</dbReference>
<sequence length="111" mass="13421">MSKTIILPIESILDDNYFVNKNGEIEERYPFCKHCGSKKKFIKKDFNWRILYLESGLAVKVKIKRYECHDCKRKCQSEFSKYYEKYCNFSNNTKNKAKRLLQHGWKSYKKS</sequence>
<evidence type="ECO:0000313" key="1">
    <source>
        <dbReference type="EMBL" id="KZX13796.1"/>
    </source>
</evidence>